<keyword evidence="5" id="KW-1185">Reference proteome</keyword>
<dbReference type="STRING" id="398199.SAMN05421804_101696"/>
<dbReference type="PANTHER" id="PTHR30185">
    <property type="entry name" value="CRYPTIC BETA-GLUCOSIDE BGL OPERON ANTITERMINATOR"/>
    <property type="match status" value="1"/>
</dbReference>
<gene>
    <name evidence="4" type="ORF">SAMN04488695_11342</name>
</gene>
<organism evidence="4 5">
    <name type="scientific">Proteiniclasticum ruminis</name>
    <dbReference type="NCBI Taxonomy" id="398199"/>
    <lineage>
        <taxon>Bacteria</taxon>
        <taxon>Bacillati</taxon>
        <taxon>Bacillota</taxon>
        <taxon>Clostridia</taxon>
        <taxon>Eubacteriales</taxon>
        <taxon>Clostridiaceae</taxon>
        <taxon>Proteiniclasticum</taxon>
    </lineage>
</organism>
<dbReference type="PANTHER" id="PTHR30185:SF18">
    <property type="entry name" value="TRANSCRIPTIONAL REGULATOR MTLR"/>
    <property type="match status" value="1"/>
</dbReference>
<protein>
    <submittedName>
        <fullName evidence="4">Mga helix-turn-helix domain-containing protein</fullName>
    </submittedName>
</protein>
<dbReference type="Gene3D" id="1.10.10.10">
    <property type="entry name" value="Winged helix-like DNA-binding domain superfamily/Winged helix DNA-binding domain"/>
    <property type="match status" value="1"/>
</dbReference>
<dbReference type="Proteomes" id="UP000181899">
    <property type="component" value="Unassembled WGS sequence"/>
</dbReference>
<evidence type="ECO:0000313" key="4">
    <source>
        <dbReference type="EMBL" id="SFO06214.1"/>
    </source>
</evidence>
<evidence type="ECO:0000256" key="1">
    <source>
        <dbReference type="ARBA" id="ARBA00023015"/>
    </source>
</evidence>
<evidence type="ECO:0000313" key="5">
    <source>
        <dbReference type="Proteomes" id="UP000181899"/>
    </source>
</evidence>
<accession>A0A1I5E3T7</accession>
<dbReference type="InterPro" id="IPR007737">
    <property type="entry name" value="Mga_HTH"/>
</dbReference>
<keyword evidence="2" id="KW-0804">Transcription</keyword>
<feature type="domain" description="Mga helix-turn-helix" evidence="3">
    <location>
        <begin position="79"/>
        <end position="159"/>
    </location>
</feature>
<keyword evidence="1" id="KW-0805">Transcription regulation</keyword>
<dbReference type="Pfam" id="PF05043">
    <property type="entry name" value="Mga"/>
    <property type="match status" value="1"/>
</dbReference>
<dbReference type="InterPro" id="IPR036388">
    <property type="entry name" value="WH-like_DNA-bd_sf"/>
</dbReference>
<name>A0A1I5E3T7_9CLOT</name>
<proteinExistence type="predicted"/>
<dbReference type="RefSeq" id="WP_074912764.1">
    <property type="nucleotide sequence ID" value="NZ_FOVK01000013.1"/>
</dbReference>
<evidence type="ECO:0000259" key="3">
    <source>
        <dbReference type="Pfam" id="PF05043"/>
    </source>
</evidence>
<sequence>MWLILSEKDKKKYAILDALYRKYDPVTIQKLSELSDLSQRSVLNYLEELKRDLLTLHGEILSSNEGIRLRIPNHIGMDHFQRKLLRDSTGFQILRLLFLKGTISLSDLQDQFFLSSSSLERLLKKIRTALEPYNIQLSGSPVTVRGQEFFIRRFYTRYFIEAYTYSEWPFENLNKDTLENLLSTYPPYCTEYSSFIKKKEILFQFAVALTRAQKGHPHPDYPVSFFTEKKLPEIRQELRQSLTGFPLGTLALAPVLNELSFMKLQYTTDYYKERLQKDPAFQESTRELFRLIHETTDLFQLPPPKYWPFLIELYKLLQLHTKGKEYQIQPDYLLFRSRDFIIVTHHQVEYPFFYTYVTSYFKDILKSRGVTVSEALLEELYYTLLCHSESLTNHLFKNFKSCKVLLYSHLSQNHAKAVEDVLIANFNSMIDVEIYTEAELTEKDLERYQFDLLVSTTSVEIDIKNAVLYLHFHERGYQISSIYKAISTVVDKKKTDQMKRIKDYMDKKVTLQENPLTETTSITQYWK</sequence>
<reference evidence="4 5" key="1">
    <citation type="submission" date="2016-10" db="EMBL/GenBank/DDBJ databases">
        <authorList>
            <person name="de Groot N.N."/>
        </authorList>
    </citation>
    <scope>NUCLEOTIDE SEQUENCE [LARGE SCALE GENOMIC DNA]</scope>
    <source>
        <strain evidence="4 5">ML2</strain>
    </source>
</reference>
<dbReference type="OrthoDB" id="2161899at2"/>
<dbReference type="AlphaFoldDB" id="A0A1I5E3T7"/>
<dbReference type="EMBL" id="FOVK01000013">
    <property type="protein sequence ID" value="SFO06214.1"/>
    <property type="molecule type" value="Genomic_DNA"/>
</dbReference>
<dbReference type="InterPro" id="IPR050661">
    <property type="entry name" value="BglG_antiterminators"/>
</dbReference>
<evidence type="ECO:0000256" key="2">
    <source>
        <dbReference type="ARBA" id="ARBA00023163"/>
    </source>
</evidence>